<dbReference type="Proteomes" id="UP000012329">
    <property type="component" value="Unassembled WGS sequence"/>
</dbReference>
<dbReference type="AlphaFoldDB" id="A0A829CTT8"/>
<dbReference type="EMBL" id="AFJL02000174">
    <property type="protein sequence ID" value="EMY03592.1"/>
    <property type="molecule type" value="Genomic_DNA"/>
</dbReference>
<gene>
    <name evidence="1" type="ORF">LEP1GSC029_2118</name>
</gene>
<reference evidence="1 2" key="1">
    <citation type="submission" date="2013-02" db="EMBL/GenBank/DDBJ databases">
        <authorList>
            <person name="Harkins D.M."/>
            <person name="Durkin A.S."/>
            <person name="Brinkac L.M."/>
            <person name="Haft D.H."/>
            <person name="Selengut J.D."/>
            <person name="Sanka R."/>
            <person name="DePew J."/>
            <person name="Purushe J."/>
            <person name="Whelen A.C."/>
            <person name="Vinetz J.M."/>
            <person name="Sutton G.G."/>
            <person name="Nierman W.C."/>
            <person name="Fouts D.E."/>
        </authorList>
    </citation>
    <scope>NUCLEOTIDE SEQUENCE [LARGE SCALE GENOMIC DNA]</scope>
    <source>
        <strain evidence="1 2">2002000626</strain>
    </source>
</reference>
<name>A0A829CTT8_LEPIR</name>
<comment type="caution">
    <text evidence="1">The sequence shown here is derived from an EMBL/GenBank/DDBJ whole genome shotgun (WGS) entry which is preliminary data.</text>
</comment>
<protein>
    <submittedName>
        <fullName evidence="1">Uncharacterized protein</fullName>
    </submittedName>
</protein>
<evidence type="ECO:0000313" key="2">
    <source>
        <dbReference type="Proteomes" id="UP000012329"/>
    </source>
</evidence>
<evidence type="ECO:0000313" key="1">
    <source>
        <dbReference type="EMBL" id="EMY03592.1"/>
    </source>
</evidence>
<proteinExistence type="predicted"/>
<accession>A0A829CTT8</accession>
<sequence length="214" mass="25399">MIGEQMNPFTEKFLRQLDALRNHKEYSEIEPIVTDLLAMNSLEIIRSMTEDLSENFRKIENTYLSLEKNIRVIRFYWAGKEIFPYIPTTSWIDCYSGYELLADDSLRYKGHIAGKYRLKGKYMNENNRKEIRLYAFQEVLQNVLENEEEDEENVSELEIYEDLEILFILRTLEWTYDSIKAALENTTILKMQSTAFFVTPGQDEHSILVMDFKV</sequence>
<organism evidence="1 2">
    <name type="scientific">Leptospira interrogans str. 2002000626</name>
    <dbReference type="NCBI Taxonomy" id="996803"/>
    <lineage>
        <taxon>Bacteria</taxon>
        <taxon>Pseudomonadati</taxon>
        <taxon>Spirochaetota</taxon>
        <taxon>Spirochaetia</taxon>
        <taxon>Leptospirales</taxon>
        <taxon>Leptospiraceae</taxon>
        <taxon>Leptospira</taxon>
    </lineage>
</organism>